<sequence length="25" mass="2918">MSNENYETATTNKYEMFLIDSTSDI</sequence>
<evidence type="ECO:0000313" key="1">
    <source>
        <dbReference type="EMBL" id="JAD22242.1"/>
    </source>
</evidence>
<proteinExistence type="predicted"/>
<dbReference type="EMBL" id="GBRH01275653">
    <property type="protein sequence ID" value="JAD22242.1"/>
    <property type="molecule type" value="Transcribed_RNA"/>
</dbReference>
<reference evidence="1" key="2">
    <citation type="journal article" date="2015" name="Data Brief">
        <title>Shoot transcriptome of the giant reed, Arundo donax.</title>
        <authorList>
            <person name="Barrero R.A."/>
            <person name="Guerrero F.D."/>
            <person name="Moolhuijzen P."/>
            <person name="Goolsby J.A."/>
            <person name="Tidwell J."/>
            <person name="Bellgard S.E."/>
            <person name="Bellgard M.I."/>
        </authorList>
    </citation>
    <scope>NUCLEOTIDE SEQUENCE</scope>
    <source>
        <tissue evidence="1">Shoot tissue taken approximately 20 cm above the soil surface</tissue>
    </source>
</reference>
<organism evidence="1">
    <name type="scientific">Arundo donax</name>
    <name type="common">Giant reed</name>
    <name type="synonym">Donax arundinaceus</name>
    <dbReference type="NCBI Taxonomy" id="35708"/>
    <lineage>
        <taxon>Eukaryota</taxon>
        <taxon>Viridiplantae</taxon>
        <taxon>Streptophyta</taxon>
        <taxon>Embryophyta</taxon>
        <taxon>Tracheophyta</taxon>
        <taxon>Spermatophyta</taxon>
        <taxon>Magnoliopsida</taxon>
        <taxon>Liliopsida</taxon>
        <taxon>Poales</taxon>
        <taxon>Poaceae</taxon>
        <taxon>PACMAD clade</taxon>
        <taxon>Arundinoideae</taxon>
        <taxon>Arundineae</taxon>
        <taxon>Arundo</taxon>
    </lineage>
</organism>
<dbReference type="AlphaFoldDB" id="A0A0A8YHT9"/>
<reference evidence="1" key="1">
    <citation type="submission" date="2014-09" db="EMBL/GenBank/DDBJ databases">
        <authorList>
            <person name="Magalhaes I.L.F."/>
            <person name="Oliveira U."/>
            <person name="Santos F.R."/>
            <person name="Vidigal T.H.D.A."/>
            <person name="Brescovit A.D."/>
            <person name="Santos A.J."/>
        </authorList>
    </citation>
    <scope>NUCLEOTIDE SEQUENCE</scope>
    <source>
        <tissue evidence="1">Shoot tissue taken approximately 20 cm above the soil surface</tissue>
    </source>
</reference>
<name>A0A0A8YHT9_ARUDO</name>
<protein>
    <submittedName>
        <fullName evidence="1">Uncharacterized protein</fullName>
    </submittedName>
</protein>
<accession>A0A0A8YHT9</accession>